<feature type="region of interest" description="Disordered" evidence="1">
    <location>
        <begin position="202"/>
        <end position="290"/>
    </location>
</feature>
<dbReference type="InterPro" id="IPR013922">
    <property type="entry name" value="Cyclin_PHO80-like"/>
</dbReference>
<dbReference type="PANTHER" id="PTHR15615:SF94">
    <property type="entry name" value="PHO85 CYCLIN-6-RELATED"/>
    <property type="match status" value="1"/>
</dbReference>
<accession>A0A9P8NS60</accession>
<dbReference type="GO" id="GO:0000307">
    <property type="term" value="C:cyclin-dependent protein kinase holoenzyme complex"/>
    <property type="evidence" value="ECO:0007669"/>
    <property type="project" value="TreeGrafter"/>
</dbReference>
<evidence type="ECO:0008006" key="4">
    <source>
        <dbReference type="Google" id="ProtNLM"/>
    </source>
</evidence>
<dbReference type="Gene3D" id="1.10.472.10">
    <property type="entry name" value="Cyclin-like"/>
    <property type="match status" value="1"/>
</dbReference>
<organism evidence="2 3">
    <name type="scientific">Ogataea polymorpha</name>
    <dbReference type="NCBI Taxonomy" id="460523"/>
    <lineage>
        <taxon>Eukaryota</taxon>
        <taxon>Fungi</taxon>
        <taxon>Dikarya</taxon>
        <taxon>Ascomycota</taxon>
        <taxon>Saccharomycotina</taxon>
        <taxon>Pichiomycetes</taxon>
        <taxon>Pichiales</taxon>
        <taxon>Pichiaceae</taxon>
        <taxon>Ogataea</taxon>
    </lineage>
</organism>
<feature type="compositionally biased region" description="Low complexity" evidence="1">
    <location>
        <begin position="18"/>
        <end position="40"/>
    </location>
</feature>
<evidence type="ECO:0000313" key="2">
    <source>
        <dbReference type="EMBL" id="KAH3658787.1"/>
    </source>
</evidence>
<dbReference type="EMBL" id="JAEUBD010001571">
    <property type="protein sequence ID" value="KAH3658787.1"/>
    <property type="molecule type" value="Genomic_DNA"/>
</dbReference>
<proteinExistence type="predicted"/>
<dbReference type="GO" id="GO:0019901">
    <property type="term" value="F:protein kinase binding"/>
    <property type="evidence" value="ECO:0007669"/>
    <property type="project" value="InterPro"/>
</dbReference>
<keyword evidence="3" id="KW-1185">Reference proteome</keyword>
<name>A0A9P8NS60_9ASCO</name>
<feature type="compositionally biased region" description="Polar residues" evidence="1">
    <location>
        <begin position="230"/>
        <end position="244"/>
    </location>
</feature>
<feature type="compositionally biased region" description="Polar residues" evidence="1">
    <location>
        <begin position="60"/>
        <end position="83"/>
    </location>
</feature>
<dbReference type="Pfam" id="PF08613">
    <property type="entry name" value="Cyclin"/>
    <property type="match status" value="1"/>
</dbReference>
<dbReference type="GO" id="GO:0005634">
    <property type="term" value="C:nucleus"/>
    <property type="evidence" value="ECO:0007669"/>
    <property type="project" value="TreeGrafter"/>
</dbReference>
<sequence>MLNNYNNPTPQPIEKYQDQAQHQYHQDVQSSSYTSITSPSNFVSYHSPSANPPPAFVHRNSFSSRSNSTDGSSLNTRQGSVGSISGLPQSSFLASSSSHIAPAGRRSLLTTKLQQQQDQCSPSAQQLTHIGQHASNLPSHVSSSYHDKFTPTSLQMSQLGAMPQHMSSQFGSLGNSGFPPHPAPATATTTISKDIAFSTNSSSSTLYQDAQQSIHTPTDDPHRPHFVSASAPSQTYFQSSSFPRSSIDHHHQQFQQNMPHSQFSSYSLSRHPEHMPLNPMSQARNEDHLDIPNHPVNDLLLMLSALLQKIVEANDSLHPDHYNSQDNQMQAGGEQNKYTTNVLAFHGRNIPAISLHAYLTRISKYCPVTNEVFLSLLVYFDRIAKRANNGDFNSTFTSSPKAGFEDSNAKQQLFVMDSYNIHRLIISGITVASKFFSDVFYKNSRYAKVGGLPLEELNHLELQFLLLLDFKLMIQVEEMHRYGDLLMKFWKREQLKLSQLREQ</sequence>
<evidence type="ECO:0000256" key="1">
    <source>
        <dbReference type="SAM" id="MobiDB-lite"/>
    </source>
</evidence>
<feature type="compositionally biased region" description="Polar residues" evidence="1">
    <location>
        <begin position="253"/>
        <end position="268"/>
    </location>
</feature>
<protein>
    <recommendedName>
        <fullName evidence="4">Cyclin-domain-containing protein</fullName>
    </recommendedName>
</protein>
<evidence type="ECO:0000313" key="3">
    <source>
        <dbReference type="Proteomes" id="UP000788993"/>
    </source>
</evidence>
<dbReference type="Proteomes" id="UP000788993">
    <property type="component" value="Unassembled WGS sequence"/>
</dbReference>
<feature type="compositionally biased region" description="Polar residues" evidence="1">
    <location>
        <begin position="202"/>
        <end position="216"/>
    </location>
</feature>
<feature type="region of interest" description="Disordered" evidence="1">
    <location>
        <begin position="1"/>
        <end position="83"/>
    </location>
</feature>
<dbReference type="OrthoDB" id="1060854at2759"/>
<dbReference type="CDD" id="cd20558">
    <property type="entry name" value="CYCLIN_ScPCL7-like"/>
    <property type="match status" value="1"/>
</dbReference>
<dbReference type="AlphaFoldDB" id="A0A9P8NS60"/>
<reference evidence="2" key="2">
    <citation type="submission" date="2021-01" db="EMBL/GenBank/DDBJ databases">
        <authorList>
            <person name="Schikora-Tamarit M.A."/>
        </authorList>
    </citation>
    <scope>NUCLEOTIDE SEQUENCE</scope>
    <source>
        <strain evidence="2">NCAIM Y.01608</strain>
    </source>
</reference>
<comment type="caution">
    <text evidence="2">The sequence shown here is derived from an EMBL/GenBank/DDBJ whole genome shotgun (WGS) entry which is preliminary data.</text>
</comment>
<dbReference type="PANTHER" id="PTHR15615">
    <property type="match status" value="1"/>
</dbReference>
<dbReference type="GO" id="GO:0016538">
    <property type="term" value="F:cyclin-dependent protein serine/threonine kinase regulator activity"/>
    <property type="evidence" value="ECO:0007669"/>
    <property type="project" value="TreeGrafter"/>
</dbReference>
<reference evidence="2" key="1">
    <citation type="journal article" date="2021" name="Open Biol.">
        <title>Shared evolutionary footprints suggest mitochondrial oxidative damage underlies multiple complex I losses in fungi.</title>
        <authorList>
            <person name="Schikora-Tamarit M.A."/>
            <person name="Marcet-Houben M."/>
            <person name="Nosek J."/>
            <person name="Gabaldon T."/>
        </authorList>
    </citation>
    <scope>NUCLEOTIDE SEQUENCE</scope>
    <source>
        <strain evidence="2">NCAIM Y.01608</strain>
    </source>
</reference>
<gene>
    <name evidence="2" type="ORF">OGATHE_006513</name>
</gene>